<dbReference type="Proteomes" id="UP000298652">
    <property type="component" value="Chromosome 3"/>
</dbReference>
<evidence type="ECO:0000313" key="3">
    <source>
        <dbReference type="Proteomes" id="UP000298652"/>
    </source>
</evidence>
<protein>
    <submittedName>
        <fullName evidence="2">Uncharacterized protein</fullName>
    </submittedName>
</protein>
<sequence>MLPSARLAAAQRGSHGNMPHVCSLPSFEPQQRVYFACLAEQGMGHLFPSTPAPSSAASPSGDSALGSPGAGNLADILDNTAACCGCRAPPPWTGHAGGATAACWLSRSAAAGAADFIRFGRNRRLGKEKREGAADFTDSPRSDSTTARLDQRLSLRRGSPETLVAVLTLRPKFTLSS</sequence>
<proteinExistence type="predicted"/>
<dbReference type="EMBL" id="CM016554">
    <property type="protein sequence ID" value="TKW29183.1"/>
    <property type="molecule type" value="Genomic_DNA"/>
</dbReference>
<reference evidence="2" key="1">
    <citation type="submission" date="2019-03" db="EMBL/GenBank/DDBJ databases">
        <title>WGS assembly of Setaria viridis.</title>
        <authorList>
            <person name="Huang P."/>
            <person name="Jenkins J."/>
            <person name="Grimwood J."/>
            <person name="Barry K."/>
            <person name="Healey A."/>
            <person name="Mamidi S."/>
            <person name="Sreedasyam A."/>
            <person name="Shu S."/>
            <person name="Feldman M."/>
            <person name="Wu J."/>
            <person name="Yu Y."/>
            <person name="Chen C."/>
            <person name="Johnson J."/>
            <person name="Rokhsar D."/>
            <person name="Baxter I."/>
            <person name="Schmutz J."/>
            <person name="Brutnell T."/>
            <person name="Kellogg E."/>
        </authorList>
    </citation>
    <scope>NUCLEOTIDE SEQUENCE [LARGE SCALE GENOMIC DNA]</scope>
</reference>
<feature type="compositionally biased region" description="Basic and acidic residues" evidence="1">
    <location>
        <begin position="128"/>
        <end position="141"/>
    </location>
</feature>
<organism evidence="2 3">
    <name type="scientific">Setaria viridis</name>
    <name type="common">Green bristlegrass</name>
    <name type="synonym">Setaria italica subsp. viridis</name>
    <dbReference type="NCBI Taxonomy" id="4556"/>
    <lineage>
        <taxon>Eukaryota</taxon>
        <taxon>Viridiplantae</taxon>
        <taxon>Streptophyta</taxon>
        <taxon>Embryophyta</taxon>
        <taxon>Tracheophyta</taxon>
        <taxon>Spermatophyta</taxon>
        <taxon>Magnoliopsida</taxon>
        <taxon>Liliopsida</taxon>
        <taxon>Poales</taxon>
        <taxon>Poaceae</taxon>
        <taxon>PACMAD clade</taxon>
        <taxon>Panicoideae</taxon>
        <taxon>Panicodae</taxon>
        <taxon>Paniceae</taxon>
        <taxon>Cenchrinae</taxon>
        <taxon>Setaria</taxon>
    </lineage>
</organism>
<evidence type="ECO:0000256" key="1">
    <source>
        <dbReference type="SAM" id="MobiDB-lite"/>
    </source>
</evidence>
<name>A0A4U6VLS1_SETVI</name>
<keyword evidence="3" id="KW-1185">Reference proteome</keyword>
<accession>A0A4U6VLS1</accession>
<feature type="region of interest" description="Disordered" evidence="1">
    <location>
        <begin position="128"/>
        <end position="147"/>
    </location>
</feature>
<gene>
    <name evidence="2" type="ORF">SEVIR_3G379601v2</name>
</gene>
<feature type="region of interest" description="Disordered" evidence="1">
    <location>
        <begin position="48"/>
        <end position="69"/>
    </location>
</feature>
<evidence type="ECO:0000313" key="2">
    <source>
        <dbReference type="EMBL" id="TKW29183.1"/>
    </source>
</evidence>
<dbReference type="Gramene" id="TKW29183">
    <property type="protein sequence ID" value="TKW29183"/>
    <property type="gene ID" value="SEVIR_3G379601v2"/>
</dbReference>
<dbReference type="AlphaFoldDB" id="A0A4U6VLS1"/>